<organism evidence="1 2">
    <name type="scientific">Entomophthora muscae</name>
    <dbReference type="NCBI Taxonomy" id="34485"/>
    <lineage>
        <taxon>Eukaryota</taxon>
        <taxon>Fungi</taxon>
        <taxon>Fungi incertae sedis</taxon>
        <taxon>Zoopagomycota</taxon>
        <taxon>Entomophthoromycotina</taxon>
        <taxon>Entomophthoromycetes</taxon>
        <taxon>Entomophthorales</taxon>
        <taxon>Entomophthoraceae</taxon>
        <taxon>Entomophthora</taxon>
    </lineage>
</organism>
<reference evidence="1" key="1">
    <citation type="submission" date="2022-04" db="EMBL/GenBank/DDBJ databases">
        <title>Genome of the entomopathogenic fungus Entomophthora muscae.</title>
        <authorList>
            <person name="Elya C."/>
            <person name="Lovett B.R."/>
            <person name="Lee E."/>
            <person name="Macias A.M."/>
            <person name="Hajek A.E."/>
            <person name="De Bivort B.L."/>
            <person name="Kasson M.T."/>
            <person name="De Fine Licht H.H."/>
            <person name="Stajich J.E."/>
        </authorList>
    </citation>
    <scope>NUCLEOTIDE SEQUENCE</scope>
    <source>
        <strain evidence="1">Berkeley</strain>
    </source>
</reference>
<name>A0ACC2RGT7_9FUNG</name>
<evidence type="ECO:0000313" key="1">
    <source>
        <dbReference type="EMBL" id="KAJ9049229.1"/>
    </source>
</evidence>
<protein>
    <submittedName>
        <fullName evidence="1">Uncharacterized protein</fullName>
    </submittedName>
</protein>
<accession>A0ACC2RGT7</accession>
<gene>
    <name evidence="1" type="ORF">DSO57_1026830</name>
</gene>
<sequence>MSSCGPRQVENPQPAPVKAKLTCLFCLFASSSEDGSGPQDGPGPANPLSHRLKLLSYSATCWLNNKDSLNGCQIAAKPVPLETHTYTVVVAWKRPTTSPANKHQLPPVPSPERVLQLASSGDMVNNSGKTKHCHFCPPEPAQPRPLKLVPLRAQTYTEVVAWKRPTTSPANKHQLPPVPSPERGMQLSCSGDIVNHSSKIKHCHFFLPERTQPGPDALQTLSQDLCPSRKPPMDLKPAKSKEAESHVIFYLNSNQVDHQATTPSGDQPDDPTQALYRPPGASFRPVHFTNYLPNLAYAEYNLKTILIDDPLARTRETEYIGREGKWYIRLPRLFKDKYNYLPAYFVPMTLPLTPRPDRSMEPTAAAESTSTQLFGVLHITLTGLVDSMVPNSRPWSLLGQSASYNIKLAPILWWALPAGLAAPHPELPNALPTNGFLTLLAKYSIWTFCYCPLGLC</sequence>
<proteinExistence type="predicted"/>
<dbReference type="EMBL" id="QTSX02007259">
    <property type="protein sequence ID" value="KAJ9049229.1"/>
    <property type="molecule type" value="Genomic_DNA"/>
</dbReference>
<comment type="caution">
    <text evidence="1">The sequence shown here is derived from an EMBL/GenBank/DDBJ whole genome shotgun (WGS) entry which is preliminary data.</text>
</comment>
<evidence type="ECO:0000313" key="2">
    <source>
        <dbReference type="Proteomes" id="UP001165960"/>
    </source>
</evidence>
<keyword evidence="2" id="KW-1185">Reference proteome</keyword>
<dbReference type="Proteomes" id="UP001165960">
    <property type="component" value="Unassembled WGS sequence"/>
</dbReference>